<dbReference type="InterPro" id="IPR003663">
    <property type="entry name" value="Sugar/inositol_transpt"/>
</dbReference>
<dbReference type="EMBL" id="OX365899">
    <property type="protein sequence ID" value="CAI4059116.1"/>
    <property type="molecule type" value="Genomic_DNA"/>
</dbReference>
<reference evidence="1" key="1">
    <citation type="submission" date="2022-10" db="EMBL/GenBank/DDBJ databases">
        <authorList>
            <person name="Byrne P K."/>
        </authorList>
    </citation>
    <scope>NUCLEOTIDE SEQUENCE</scope>
    <source>
        <strain evidence="1">IFO1802</strain>
    </source>
</reference>
<dbReference type="Proteomes" id="UP001162087">
    <property type="component" value="Chromosome 4"/>
</dbReference>
<accession>A0AA35NRY4</accession>
<dbReference type="GO" id="GO:0005366">
    <property type="term" value="F:myo-inositol:proton symporter activity"/>
    <property type="evidence" value="ECO:0007669"/>
    <property type="project" value="TreeGrafter"/>
</dbReference>
<sequence length="555" mass="61126">MSTGESEDVYSDLYSVVSQVTSNTAHDIEQLPYALTFKTSLIFVGATVGGLLFGYDTGVISGVLLSLKPQDLSLTVITDVQKELITSSTSVGSFFGSMLAYPLADRYGRRITLAICCSIFILSAIGMAAARTLTFLICGRLLVGVAVGVSAQCVPLFLSEISPSKIRGFMLTLNIIAITGGQLISYIIASLIKDIDNSWRYLFAFSAVPAILFISMLDFIPESPRWSISKGDILYARNSLKMLYPTASTYHVNSKIKQLIIELDKLRMYEDGSEPLLAQAQSLVRYMNTSTSGTVSPPIAKRLSSTADRNSNTVSSSSAFLSVLKSPALNGATTSGKKKRHRMEPRTIRALVVGCVLMFFQQVTGFNAFMYYAAIIFSRFDIKNPLLPPILIASTNFIFTFFAMYTMDSLGRRAILLRTIWIMTVGLLLCSIGFGHNQVSLLLISVVIYVAAYASAMGSVPWTCVEFLPLNRRSFGASCIACTNWLTNALVSMTYLSAINTIGDENTMLIFAFFTVCAWFFVYFWYPEVKGLSLEEVGNVFDNGIDVHYVFRTYH</sequence>
<dbReference type="GO" id="GO:0016020">
    <property type="term" value="C:membrane"/>
    <property type="evidence" value="ECO:0007669"/>
    <property type="project" value="UniProtKB-SubCell"/>
</dbReference>
<evidence type="ECO:0000313" key="1">
    <source>
        <dbReference type="EMBL" id="CAI4059116.1"/>
    </source>
</evidence>
<organism evidence="1 2">
    <name type="scientific">Saccharomyces kudriavzevii (strain ATCC MYA-4449 / AS 2.2408 / CBS 8840 / NBRC 1802 / NCYC 2889)</name>
    <name type="common">Yeast</name>
    <dbReference type="NCBI Taxonomy" id="226230"/>
    <lineage>
        <taxon>Eukaryota</taxon>
        <taxon>Fungi</taxon>
        <taxon>Dikarya</taxon>
        <taxon>Ascomycota</taxon>
        <taxon>Saccharomycotina</taxon>
        <taxon>Saccharomycetes</taxon>
        <taxon>Saccharomycetales</taxon>
        <taxon>Saccharomycetaceae</taxon>
        <taxon>Saccharomyces</taxon>
    </lineage>
</organism>
<dbReference type="InterPro" id="IPR005828">
    <property type="entry name" value="MFS_sugar_transport-like"/>
</dbReference>
<dbReference type="InterPro" id="IPR005829">
    <property type="entry name" value="Sugar_transporter_CS"/>
</dbReference>
<dbReference type="InterPro" id="IPR020846">
    <property type="entry name" value="MFS_dom"/>
</dbReference>
<gene>
    <name evidence="1" type="primary">SKDI04G5980</name>
    <name evidence="1" type="ORF">SKDI_04G5980</name>
</gene>
<dbReference type="Gene3D" id="1.20.1250.20">
    <property type="entry name" value="MFS general substrate transporter like domains"/>
    <property type="match status" value="2"/>
</dbReference>
<keyword evidence="2" id="KW-1185">Reference proteome</keyword>
<evidence type="ECO:0000313" key="2">
    <source>
        <dbReference type="Proteomes" id="UP001162087"/>
    </source>
</evidence>
<dbReference type="PROSITE" id="PS00216">
    <property type="entry name" value="SUGAR_TRANSPORT_1"/>
    <property type="match status" value="1"/>
</dbReference>
<name>A0AA35NRY4_SACK1</name>
<proteinExistence type="predicted"/>
<dbReference type="PRINTS" id="PR00171">
    <property type="entry name" value="SUGRTRNSPORT"/>
</dbReference>
<protein>
    <submittedName>
        <fullName evidence="1">Uncharacterized protein</fullName>
    </submittedName>
</protein>
<dbReference type="PANTHER" id="PTHR48020:SF12">
    <property type="entry name" value="PROTON MYO-INOSITOL COTRANSPORTER"/>
    <property type="match status" value="1"/>
</dbReference>
<dbReference type="SUPFAM" id="SSF103473">
    <property type="entry name" value="MFS general substrate transporter"/>
    <property type="match status" value="1"/>
</dbReference>
<dbReference type="OrthoDB" id="5290825at2759"/>
<dbReference type="Pfam" id="PF00083">
    <property type="entry name" value="Sugar_tr"/>
    <property type="match status" value="2"/>
</dbReference>
<dbReference type="PANTHER" id="PTHR48020">
    <property type="entry name" value="PROTON MYO-INOSITOL COTRANSPORTER"/>
    <property type="match status" value="1"/>
</dbReference>
<dbReference type="InterPro" id="IPR036259">
    <property type="entry name" value="MFS_trans_sf"/>
</dbReference>
<dbReference type="PROSITE" id="PS00217">
    <property type="entry name" value="SUGAR_TRANSPORT_2"/>
    <property type="match status" value="1"/>
</dbReference>
<dbReference type="InterPro" id="IPR050814">
    <property type="entry name" value="Myo-inositol_Transporter"/>
</dbReference>
<dbReference type="PROSITE" id="PS50850">
    <property type="entry name" value="MFS"/>
    <property type="match status" value="1"/>
</dbReference>
<dbReference type="GO" id="GO:1904679">
    <property type="term" value="P:myo-inositol import across plasma membrane"/>
    <property type="evidence" value="ECO:0007669"/>
    <property type="project" value="TreeGrafter"/>
</dbReference>